<dbReference type="AlphaFoldDB" id="A0A3S3R699"/>
<sequence length="118" mass="14067">MKKPTIKHYHVRVSNLINATAFFRERLNLPVKLKSLRHFEGAIVFYSPTIQIFISERIYPKQTTEIHLDTEDCLEHYYRFKANNVVFKNEPHYLPHGLSVEFTDVDGNNYYLLESRSY</sequence>
<dbReference type="Gene3D" id="3.10.180.10">
    <property type="entry name" value="2,3-Dihydroxybiphenyl 1,2-Dioxygenase, domain 1"/>
    <property type="match status" value="1"/>
</dbReference>
<reference evidence="2 3" key="1">
    <citation type="submission" date="2018-06" db="EMBL/GenBank/DDBJ databases">
        <title>Pedobacter endophyticus sp. nov., an endophytic bacterium isolated from a leaf of Triticum aestivum.</title>
        <authorList>
            <person name="Zhang L."/>
        </authorList>
    </citation>
    <scope>NUCLEOTIDE SEQUENCE [LARGE SCALE GENOMIC DNA]</scope>
    <source>
        <strain evidence="2 3">CM134L-2</strain>
    </source>
</reference>
<feature type="domain" description="VOC" evidence="1">
    <location>
        <begin position="5"/>
        <end position="115"/>
    </location>
</feature>
<organism evidence="2 3">
    <name type="scientific">Pedobacter chitinilyticus</name>
    <dbReference type="NCBI Taxonomy" id="2233776"/>
    <lineage>
        <taxon>Bacteria</taxon>
        <taxon>Pseudomonadati</taxon>
        <taxon>Bacteroidota</taxon>
        <taxon>Sphingobacteriia</taxon>
        <taxon>Sphingobacteriales</taxon>
        <taxon>Sphingobacteriaceae</taxon>
        <taxon>Pedobacter</taxon>
    </lineage>
</organism>
<dbReference type="Proteomes" id="UP000284120">
    <property type="component" value="Unassembled WGS sequence"/>
</dbReference>
<dbReference type="OrthoDB" id="9804907at2"/>
<dbReference type="InterPro" id="IPR004360">
    <property type="entry name" value="Glyas_Fos-R_dOase_dom"/>
</dbReference>
<accession>A0A3S3R699</accession>
<dbReference type="RefSeq" id="WP_113647432.1">
    <property type="nucleotide sequence ID" value="NZ_QMHN01000003.1"/>
</dbReference>
<evidence type="ECO:0000313" key="3">
    <source>
        <dbReference type="Proteomes" id="UP000284120"/>
    </source>
</evidence>
<dbReference type="CDD" id="cd06587">
    <property type="entry name" value="VOC"/>
    <property type="match status" value="1"/>
</dbReference>
<dbReference type="PROSITE" id="PS51819">
    <property type="entry name" value="VOC"/>
    <property type="match status" value="1"/>
</dbReference>
<comment type="caution">
    <text evidence="2">The sequence shown here is derived from an EMBL/GenBank/DDBJ whole genome shotgun (WGS) entry which is preliminary data.</text>
</comment>
<dbReference type="InterPro" id="IPR029068">
    <property type="entry name" value="Glyas_Bleomycin-R_OHBP_Dase"/>
</dbReference>
<dbReference type="InterPro" id="IPR037523">
    <property type="entry name" value="VOC_core"/>
</dbReference>
<dbReference type="EMBL" id="SAYW01000003">
    <property type="protein sequence ID" value="RWU07525.1"/>
    <property type="molecule type" value="Genomic_DNA"/>
</dbReference>
<protein>
    <submittedName>
        <fullName evidence="2">VOC family protein</fullName>
    </submittedName>
</protein>
<proteinExistence type="predicted"/>
<evidence type="ECO:0000259" key="1">
    <source>
        <dbReference type="PROSITE" id="PS51819"/>
    </source>
</evidence>
<dbReference type="SUPFAM" id="SSF54593">
    <property type="entry name" value="Glyoxalase/Bleomycin resistance protein/Dihydroxybiphenyl dioxygenase"/>
    <property type="match status" value="1"/>
</dbReference>
<evidence type="ECO:0000313" key="2">
    <source>
        <dbReference type="EMBL" id="RWU07525.1"/>
    </source>
</evidence>
<keyword evidence="3" id="KW-1185">Reference proteome</keyword>
<dbReference type="Pfam" id="PF00903">
    <property type="entry name" value="Glyoxalase"/>
    <property type="match status" value="1"/>
</dbReference>
<gene>
    <name evidence="2" type="ORF">DPV69_11090</name>
</gene>
<name>A0A3S3R699_9SPHI</name>